<dbReference type="PROSITE" id="PS50835">
    <property type="entry name" value="IG_LIKE"/>
    <property type="match status" value="2"/>
</dbReference>
<evidence type="ECO:0000256" key="2">
    <source>
        <dbReference type="SAM" id="Phobius"/>
    </source>
</evidence>
<evidence type="ECO:0000313" key="6">
    <source>
        <dbReference type="RefSeq" id="XP_016984065.1"/>
    </source>
</evidence>
<dbReference type="SMART" id="SM00409">
    <property type="entry name" value="IG"/>
    <property type="match status" value="2"/>
</dbReference>
<dbReference type="SMART" id="SM00408">
    <property type="entry name" value="IGc2"/>
    <property type="match status" value="2"/>
</dbReference>
<name>A0A6P4FEW0_DRORH</name>
<keyword evidence="1" id="KW-0393">Immunoglobulin domain</keyword>
<dbReference type="Gene3D" id="2.60.40.10">
    <property type="entry name" value="Immunoglobulins"/>
    <property type="match status" value="2"/>
</dbReference>
<dbReference type="RefSeq" id="XP_016984064.1">
    <property type="nucleotide sequence ID" value="XM_017128575.1"/>
</dbReference>
<evidence type="ECO:0000313" key="9">
    <source>
        <dbReference type="RefSeq" id="XP_016984068.1"/>
    </source>
</evidence>
<dbReference type="FunFam" id="2.60.40.10:FF:002164">
    <property type="entry name" value="Basigin, isoform J"/>
    <property type="match status" value="1"/>
</dbReference>
<accession>A0A6P4FEW0</accession>
<dbReference type="PANTHER" id="PTHR10075:SF104">
    <property type="entry name" value="BASIGIN, ISOFORM G"/>
    <property type="match status" value="1"/>
</dbReference>
<reference evidence="5 6" key="1">
    <citation type="submission" date="2025-04" db="UniProtKB">
        <authorList>
            <consortium name="RefSeq"/>
        </authorList>
    </citation>
    <scope>IDENTIFICATION</scope>
</reference>
<evidence type="ECO:0000313" key="5">
    <source>
        <dbReference type="RefSeq" id="XP_016984064.1"/>
    </source>
</evidence>
<dbReference type="Pfam" id="PF13927">
    <property type="entry name" value="Ig_3"/>
    <property type="match status" value="1"/>
</dbReference>
<protein>
    <submittedName>
        <fullName evidence="5 6">Neuroplastin</fullName>
    </submittedName>
</protein>
<dbReference type="RefSeq" id="XP_016984068.1">
    <property type="nucleotide sequence ID" value="XM_017128579.1"/>
</dbReference>
<keyword evidence="3" id="KW-0732">Signal</keyword>
<dbReference type="RefSeq" id="XP_016984065.1">
    <property type="nucleotide sequence ID" value="XM_017128576.1"/>
</dbReference>
<dbReference type="InterPro" id="IPR013783">
    <property type="entry name" value="Ig-like_fold"/>
</dbReference>
<evidence type="ECO:0000256" key="3">
    <source>
        <dbReference type="SAM" id="SignalP"/>
    </source>
</evidence>
<gene>
    <name evidence="5 6 7 8 9" type="primary">LOC108048100</name>
</gene>
<feature type="transmembrane region" description="Helical" evidence="2">
    <location>
        <begin position="226"/>
        <end position="247"/>
    </location>
</feature>
<keyword evidence="2" id="KW-0472">Membrane</keyword>
<dbReference type="GO" id="GO:0007156">
    <property type="term" value="P:homophilic cell adhesion via plasma membrane adhesion molecules"/>
    <property type="evidence" value="ECO:0007669"/>
    <property type="project" value="TreeGrafter"/>
</dbReference>
<evidence type="ECO:0000313" key="8">
    <source>
        <dbReference type="RefSeq" id="XP_016984067.1"/>
    </source>
</evidence>
<dbReference type="InterPro" id="IPR003599">
    <property type="entry name" value="Ig_sub"/>
</dbReference>
<dbReference type="PANTHER" id="PTHR10075">
    <property type="entry name" value="BASIGIN RELATED"/>
    <property type="match status" value="1"/>
</dbReference>
<dbReference type="GO" id="GO:0005886">
    <property type="term" value="C:plasma membrane"/>
    <property type="evidence" value="ECO:0007669"/>
    <property type="project" value="TreeGrafter"/>
</dbReference>
<dbReference type="RefSeq" id="XP_016984066.1">
    <property type="nucleotide sequence ID" value="XM_017128577.1"/>
</dbReference>
<dbReference type="InterPro" id="IPR036179">
    <property type="entry name" value="Ig-like_dom_sf"/>
</dbReference>
<dbReference type="GO" id="GO:0070593">
    <property type="term" value="P:dendrite self-avoidance"/>
    <property type="evidence" value="ECO:0007669"/>
    <property type="project" value="TreeGrafter"/>
</dbReference>
<sequence length="266" mass="29680">MEAKFLASALSFLSIFLAIYAQSLDKLVPNYDNIEHQMKFFEIKLPLVLSCNVTEETQSLLTWKKNGTDVRAIKKLSDRFRIIDAEKKFIIDKTVIGDDGEYSCEIDGVSKKINVIARVIVGVPSNTAVVEGEKMSVTCTVVGTDPQLSWTFGNVTLTNATDRFVLKPDNNKIQNAILTLDNVTFDDRGEYTCHGRNAANDYGVNGTHTAPASDFTTVRVKGKFAALWPFLGICAEVLILCIIILIYEKRRNKSELEESDTDPQEQ</sequence>
<evidence type="ECO:0000256" key="1">
    <source>
        <dbReference type="ARBA" id="ARBA00023319"/>
    </source>
</evidence>
<dbReference type="RefSeq" id="XP_016984067.1">
    <property type="nucleotide sequence ID" value="XM_017128578.1"/>
</dbReference>
<feature type="domain" description="Ig-like" evidence="4">
    <location>
        <begin position="29"/>
        <end position="114"/>
    </location>
</feature>
<dbReference type="GO" id="GO:0007411">
    <property type="term" value="P:axon guidance"/>
    <property type="evidence" value="ECO:0007669"/>
    <property type="project" value="TreeGrafter"/>
</dbReference>
<feature type="signal peptide" evidence="3">
    <location>
        <begin position="1"/>
        <end position="21"/>
    </location>
</feature>
<feature type="chain" id="PRO_5044647290" evidence="3">
    <location>
        <begin position="22"/>
        <end position="266"/>
    </location>
</feature>
<keyword evidence="2" id="KW-0812">Transmembrane</keyword>
<keyword evidence="2" id="KW-1133">Transmembrane helix</keyword>
<dbReference type="InterPro" id="IPR003598">
    <property type="entry name" value="Ig_sub2"/>
</dbReference>
<dbReference type="InterPro" id="IPR007110">
    <property type="entry name" value="Ig-like_dom"/>
</dbReference>
<organism evidence="7">
    <name type="scientific">Drosophila rhopaloa</name>
    <name type="common">Fruit fly</name>
    <dbReference type="NCBI Taxonomy" id="1041015"/>
    <lineage>
        <taxon>Eukaryota</taxon>
        <taxon>Metazoa</taxon>
        <taxon>Ecdysozoa</taxon>
        <taxon>Arthropoda</taxon>
        <taxon>Hexapoda</taxon>
        <taxon>Insecta</taxon>
        <taxon>Pterygota</taxon>
        <taxon>Neoptera</taxon>
        <taxon>Endopterygota</taxon>
        <taxon>Diptera</taxon>
        <taxon>Brachycera</taxon>
        <taxon>Muscomorpha</taxon>
        <taxon>Ephydroidea</taxon>
        <taxon>Drosophilidae</taxon>
        <taxon>Drosophila</taxon>
        <taxon>Sophophora</taxon>
    </lineage>
</organism>
<evidence type="ECO:0000259" key="4">
    <source>
        <dbReference type="PROSITE" id="PS50835"/>
    </source>
</evidence>
<dbReference type="GO" id="GO:0098632">
    <property type="term" value="F:cell-cell adhesion mediator activity"/>
    <property type="evidence" value="ECO:0007669"/>
    <property type="project" value="TreeGrafter"/>
</dbReference>
<dbReference type="GO" id="GO:0030424">
    <property type="term" value="C:axon"/>
    <property type="evidence" value="ECO:0007669"/>
    <property type="project" value="TreeGrafter"/>
</dbReference>
<dbReference type="AlphaFoldDB" id="A0A6P4FEW0"/>
<dbReference type="OrthoDB" id="5970915at2759"/>
<proteinExistence type="predicted"/>
<evidence type="ECO:0000313" key="7">
    <source>
        <dbReference type="RefSeq" id="XP_016984066.1"/>
    </source>
</evidence>
<feature type="domain" description="Ig-like" evidence="4">
    <location>
        <begin position="117"/>
        <end position="205"/>
    </location>
</feature>
<dbReference type="SUPFAM" id="SSF48726">
    <property type="entry name" value="Immunoglobulin"/>
    <property type="match status" value="2"/>
</dbReference>